<protein>
    <recommendedName>
        <fullName evidence="2">Retrovirus-related Pol polyprotein from transposon TNT 1-94-like beta-barrel domain-containing protein</fullName>
    </recommendedName>
</protein>
<dbReference type="InterPro" id="IPR054722">
    <property type="entry name" value="PolX-like_BBD"/>
</dbReference>
<keyword evidence="1" id="KW-0645">Protease</keyword>
<evidence type="ECO:0000259" key="2">
    <source>
        <dbReference type="Pfam" id="PF22936"/>
    </source>
</evidence>
<dbReference type="Gene3D" id="3.30.420.10">
    <property type="entry name" value="Ribonuclease H-like superfamily/Ribonuclease H"/>
    <property type="match status" value="1"/>
</dbReference>
<dbReference type="AlphaFoldDB" id="A0A6L2NWJ8"/>
<sequence>MSLLMHKEFVDAAKPGDRVKLVAVLRHYNLGQFQGQYSSNGGVGKSIGNTYMFIQVPSPKSLNVNDGRGSLEGGEADETRFIKIQIAGVEEIYDVIPQLCVWKKNQRLFYFVTFRYGALAVAKSWLTKSKPILVYDLSVMSVLNSLLRVDALKREVDEQRFVDAKAELADLRAKFSESERFDFISSILHTIGRAYEDMQTHNQHLMQHVMERVDYNIKVTILIMHLLIVIGSGNVNTLSPVTPPIPKSSNFFANYGIDNGFFQKKHFIKSPEPTAHWTVFLASFHDSPFFQTPNKRWIQVSPDDVDSGPIFDTEPEQKELWDSLESKYMAEDSSSKKFLWIDSGATTHVCKDCCWFKTYEPMEDGFVLYMGDDHFAPAHGKGSVALEFSYGKTISLFNVLYVPKLPPYTPQQNGMAEMKNGALKEMVNSMLSYSSLSEGFWGEAILTACYLLNMVPNKKNKTTTYELWYKKRPNLAFLRVWGCRAVVRLPDPKRKTVFVGYAEHYKAYRDDHSDDVPNEIPKPHKGKRVRKAKSYGSDFQLYLVEGLIDQVGLQYSYSIEENPRTYNEAMQSRDFAF</sequence>
<dbReference type="PANTHER" id="PTHR42648:SF30">
    <property type="entry name" value="RIBONUCLEASE H-LIKE DOMAIN, GAG-PRE-INTEGRASE DOMAIN PROTEIN-RELATED"/>
    <property type="match status" value="1"/>
</dbReference>
<feature type="domain" description="Retrovirus-related Pol polyprotein from transposon TNT 1-94-like beta-barrel" evidence="2">
    <location>
        <begin position="340"/>
        <end position="405"/>
    </location>
</feature>
<organism evidence="3">
    <name type="scientific">Tanacetum cinerariifolium</name>
    <name type="common">Dalmatian daisy</name>
    <name type="synonym">Chrysanthemum cinerariifolium</name>
    <dbReference type="NCBI Taxonomy" id="118510"/>
    <lineage>
        <taxon>Eukaryota</taxon>
        <taxon>Viridiplantae</taxon>
        <taxon>Streptophyta</taxon>
        <taxon>Embryophyta</taxon>
        <taxon>Tracheophyta</taxon>
        <taxon>Spermatophyta</taxon>
        <taxon>Magnoliopsida</taxon>
        <taxon>eudicotyledons</taxon>
        <taxon>Gunneridae</taxon>
        <taxon>Pentapetalae</taxon>
        <taxon>asterids</taxon>
        <taxon>campanulids</taxon>
        <taxon>Asterales</taxon>
        <taxon>Asteraceae</taxon>
        <taxon>Asteroideae</taxon>
        <taxon>Anthemideae</taxon>
        <taxon>Anthemidinae</taxon>
        <taxon>Tanacetum</taxon>
    </lineage>
</organism>
<name>A0A6L2NWJ8_TANCI</name>
<dbReference type="EMBL" id="BKCJ010009870">
    <property type="protein sequence ID" value="GEU89015.1"/>
    <property type="molecule type" value="Genomic_DNA"/>
</dbReference>
<evidence type="ECO:0000256" key="1">
    <source>
        <dbReference type="ARBA" id="ARBA00022670"/>
    </source>
</evidence>
<gene>
    <name evidence="3" type="ORF">Tci_060993</name>
</gene>
<dbReference type="Pfam" id="PF22936">
    <property type="entry name" value="Pol_BBD"/>
    <property type="match status" value="1"/>
</dbReference>
<dbReference type="GO" id="GO:0006508">
    <property type="term" value="P:proteolysis"/>
    <property type="evidence" value="ECO:0007669"/>
    <property type="project" value="UniProtKB-KW"/>
</dbReference>
<accession>A0A6L2NWJ8</accession>
<dbReference type="GO" id="GO:0008233">
    <property type="term" value="F:peptidase activity"/>
    <property type="evidence" value="ECO:0007669"/>
    <property type="project" value="UniProtKB-KW"/>
</dbReference>
<dbReference type="InterPro" id="IPR039537">
    <property type="entry name" value="Retrotran_Ty1/copia-like"/>
</dbReference>
<dbReference type="InterPro" id="IPR036397">
    <property type="entry name" value="RNaseH_sf"/>
</dbReference>
<dbReference type="GO" id="GO:0003676">
    <property type="term" value="F:nucleic acid binding"/>
    <property type="evidence" value="ECO:0007669"/>
    <property type="project" value="InterPro"/>
</dbReference>
<dbReference type="InterPro" id="IPR012337">
    <property type="entry name" value="RNaseH-like_sf"/>
</dbReference>
<dbReference type="PANTHER" id="PTHR42648">
    <property type="entry name" value="TRANSPOSASE, PUTATIVE-RELATED"/>
    <property type="match status" value="1"/>
</dbReference>
<reference evidence="3" key="1">
    <citation type="journal article" date="2019" name="Sci. Rep.">
        <title>Draft genome of Tanacetum cinerariifolium, the natural source of mosquito coil.</title>
        <authorList>
            <person name="Yamashiro T."/>
            <person name="Shiraishi A."/>
            <person name="Satake H."/>
            <person name="Nakayama K."/>
        </authorList>
    </citation>
    <scope>NUCLEOTIDE SEQUENCE</scope>
</reference>
<proteinExistence type="predicted"/>
<evidence type="ECO:0000313" key="3">
    <source>
        <dbReference type="EMBL" id="GEU89015.1"/>
    </source>
</evidence>
<keyword evidence="1" id="KW-0378">Hydrolase</keyword>
<dbReference type="SUPFAM" id="SSF53098">
    <property type="entry name" value="Ribonuclease H-like"/>
    <property type="match status" value="1"/>
</dbReference>
<comment type="caution">
    <text evidence="3">The sequence shown here is derived from an EMBL/GenBank/DDBJ whole genome shotgun (WGS) entry which is preliminary data.</text>
</comment>